<comment type="caution">
    <text evidence="10">The sequence shown here is derived from an EMBL/GenBank/DDBJ whole genome shotgun (WGS) entry which is preliminary data.</text>
</comment>
<proteinExistence type="inferred from homology"/>
<evidence type="ECO:0000256" key="4">
    <source>
        <dbReference type="ARBA" id="ARBA00022512"/>
    </source>
</evidence>
<dbReference type="GO" id="GO:0009986">
    <property type="term" value="C:cell surface"/>
    <property type="evidence" value="ECO:0007669"/>
    <property type="project" value="TreeGrafter"/>
</dbReference>
<evidence type="ECO:0000256" key="3">
    <source>
        <dbReference type="ARBA" id="ARBA00005798"/>
    </source>
</evidence>
<feature type="compositionally biased region" description="Low complexity" evidence="8">
    <location>
        <begin position="360"/>
        <end position="377"/>
    </location>
</feature>
<dbReference type="Gene3D" id="3.80.20.20">
    <property type="entry name" value="Receptor L-domain"/>
    <property type="match status" value="1"/>
</dbReference>
<dbReference type="EMBL" id="CANTUO010000002">
    <property type="protein sequence ID" value="CAI5757591.1"/>
    <property type="molecule type" value="Genomic_DNA"/>
</dbReference>
<dbReference type="AlphaFoldDB" id="A0A9W4TXM6"/>
<evidence type="ECO:0000256" key="2">
    <source>
        <dbReference type="ARBA" id="ARBA00004609"/>
    </source>
</evidence>
<evidence type="ECO:0000256" key="7">
    <source>
        <dbReference type="ARBA" id="ARBA00023180"/>
    </source>
</evidence>
<evidence type="ECO:0000313" key="10">
    <source>
        <dbReference type="EMBL" id="CAI5757591.1"/>
    </source>
</evidence>
<dbReference type="SUPFAM" id="SSF52058">
    <property type="entry name" value="L domain-like"/>
    <property type="match status" value="1"/>
</dbReference>
<evidence type="ECO:0000256" key="9">
    <source>
        <dbReference type="SAM" id="SignalP"/>
    </source>
</evidence>
<gene>
    <name evidence="10" type="ORF">CANVERA_P2105</name>
</gene>
<dbReference type="Proteomes" id="UP001152885">
    <property type="component" value="Unassembled WGS sequence"/>
</dbReference>
<dbReference type="OrthoDB" id="536881at2759"/>
<comment type="subcellular location">
    <subcellularLocation>
        <location evidence="2">Cell membrane</location>
        <topology evidence="2">Lipid-anchor</topology>
        <topology evidence="2">GPI-anchor</topology>
    </subcellularLocation>
    <subcellularLocation>
        <location evidence="1">Secreted</location>
        <location evidence="1">Cell wall</location>
    </subcellularLocation>
</comment>
<feature type="chain" id="PRO_5040779417" evidence="9">
    <location>
        <begin position="19"/>
        <end position="428"/>
    </location>
</feature>
<dbReference type="GO" id="GO:0031505">
    <property type="term" value="P:fungal-type cell wall organization"/>
    <property type="evidence" value="ECO:0007669"/>
    <property type="project" value="TreeGrafter"/>
</dbReference>
<reference evidence="10" key="1">
    <citation type="submission" date="2022-12" db="EMBL/GenBank/DDBJ databases">
        <authorList>
            <person name="Brejova B."/>
        </authorList>
    </citation>
    <scope>NUCLEOTIDE SEQUENCE</scope>
</reference>
<keyword evidence="11" id="KW-1185">Reference proteome</keyword>
<dbReference type="GO" id="GO:0005886">
    <property type="term" value="C:plasma membrane"/>
    <property type="evidence" value="ECO:0007669"/>
    <property type="project" value="UniProtKB-SubCell"/>
</dbReference>
<feature type="signal peptide" evidence="9">
    <location>
        <begin position="1"/>
        <end position="18"/>
    </location>
</feature>
<evidence type="ECO:0000313" key="11">
    <source>
        <dbReference type="Proteomes" id="UP001152885"/>
    </source>
</evidence>
<comment type="similarity">
    <text evidence="3">Belongs to the SPS2 family.</text>
</comment>
<feature type="region of interest" description="Disordered" evidence="8">
    <location>
        <begin position="358"/>
        <end position="409"/>
    </location>
</feature>
<feature type="compositionally biased region" description="Low complexity" evidence="8">
    <location>
        <begin position="391"/>
        <end position="408"/>
    </location>
</feature>
<evidence type="ECO:0000256" key="5">
    <source>
        <dbReference type="ARBA" id="ARBA00022525"/>
    </source>
</evidence>
<protein>
    <submittedName>
        <fullName evidence="10">Uncharacterized protein</fullName>
    </submittedName>
</protein>
<dbReference type="InterPro" id="IPR051648">
    <property type="entry name" value="CWI-Assembly_Regulator"/>
</dbReference>
<evidence type="ECO:0000256" key="1">
    <source>
        <dbReference type="ARBA" id="ARBA00004191"/>
    </source>
</evidence>
<keyword evidence="5" id="KW-0964">Secreted</keyword>
<dbReference type="GO" id="GO:0009277">
    <property type="term" value="C:fungal-type cell wall"/>
    <property type="evidence" value="ECO:0007669"/>
    <property type="project" value="TreeGrafter"/>
</dbReference>
<dbReference type="PANTHER" id="PTHR31018:SF3">
    <property type="entry name" value="RECEPTOR PROTEIN-TYROSINE KINASE"/>
    <property type="match status" value="1"/>
</dbReference>
<name>A0A9W4TXM6_9ASCO</name>
<keyword evidence="4" id="KW-0134">Cell wall</keyword>
<keyword evidence="6 9" id="KW-0732">Signal</keyword>
<dbReference type="PANTHER" id="PTHR31018">
    <property type="entry name" value="SPORULATION-SPECIFIC PROTEIN-RELATED"/>
    <property type="match status" value="1"/>
</dbReference>
<sequence length="428" mass="44053">MSFKKFLASASIVGLAVAANNSTLTTATPSVDSACSFSDFTATASSQVQSVAACSTAVGSIYIYGDSFGTVELTGVEQIYGDLHINNVTQASAINAPTLQLVSGELEVNGNTILSNLNLAQLTTVGSLNLIALPALEQTGLTAGITSADEIIISDTGLNSLAGINVYKLKVFNVNNNDDIETIDSGLQEVTDTIDISHNAEKVDVTLDQLTSANNIYLQSINSFSAPNLTVANGSISLSSSSNEKFELAELTSIGKSLTIDNNDELEELDFPKLTSIGGALEISENENLKSFDGFSELQTIGGSVNMNGTFDNGTFDSLSRVSGGFTLKTDGELSCEAFNKLNSNGDVRGDKFQCEDKVTTSSSSSRKSNSGSSTDNSADETGSTTGGSGSSSSGGSSSSTRSSEGTSNVGKLASVIAAFAAVGVALF</sequence>
<evidence type="ECO:0000256" key="8">
    <source>
        <dbReference type="SAM" id="MobiDB-lite"/>
    </source>
</evidence>
<evidence type="ECO:0000256" key="6">
    <source>
        <dbReference type="ARBA" id="ARBA00022729"/>
    </source>
</evidence>
<dbReference type="InterPro" id="IPR036941">
    <property type="entry name" value="Rcpt_L-dom_sf"/>
</dbReference>
<organism evidence="10 11">
    <name type="scientific">Candida verbasci</name>
    <dbReference type="NCBI Taxonomy" id="1227364"/>
    <lineage>
        <taxon>Eukaryota</taxon>
        <taxon>Fungi</taxon>
        <taxon>Dikarya</taxon>
        <taxon>Ascomycota</taxon>
        <taxon>Saccharomycotina</taxon>
        <taxon>Pichiomycetes</taxon>
        <taxon>Debaryomycetaceae</taxon>
        <taxon>Candida/Lodderomyces clade</taxon>
        <taxon>Candida</taxon>
    </lineage>
</organism>
<accession>A0A9W4TXM6</accession>
<keyword evidence="7" id="KW-0325">Glycoprotein</keyword>